<dbReference type="PANTHER" id="PTHR43394:SF7">
    <property type="entry name" value="ABC TRANSPORTER B FAMILY MEMBER 28"/>
    <property type="match status" value="1"/>
</dbReference>
<dbReference type="Gene3D" id="3.40.50.300">
    <property type="entry name" value="P-loop containing nucleotide triphosphate hydrolases"/>
    <property type="match status" value="1"/>
</dbReference>
<dbReference type="EMBL" id="JALJOQ010000166">
    <property type="protein sequence ID" value="KAK9792243.1"/>
    <property type="molecule type" value="Genomic_DNA"/>
</dbReference>
<feature type="domain" description="ABC transmembrane type-1" evidence="12">
    <location>
        <begin position="48"/>
        <end position="332"/>
    </location>
</feature>
<comment type="caution">
    <text evidence="13">The sequence shown here is derived from an EMBL/GenBank/DDBJ whole genome shotgun (WGS) entry which is preliminary data.</text>
</comment>
<dbReference type="GO" id="GO:0015421">
    <property type="term" value="F:ABC-type oligopeptide transporter activity"/>
    <property type="evidence" value="ECO:0007669"/>
    <property type="project" value="TreeGrafter"/>
</dbReference>
<gene>
    <name evidence="13" type="ORF">WJX73_005289</name>
</gene>
<comment type="similarity">
    <text evidence="2">Belongs to the ABC transporter superfamily. ABCB family. MHC peptide exporter (TC 3.A.1.209) subfamily.</text>
</comment>
<dbReference type="SUPFAM" id="SSF52540">
    <property type="entry name" value="P-loop containing nucleoside triphosphate hydrolases"/>
    <property type="match status" value="1"/>
</dbReference>
<evidence type="ECO:0000256" key="1">
    <source>
        <dbReference type="ARBA" id="ARBA00004127"/>
    </source>
</evidence>
<keyword evidence="6" id="KW-0067">ATP-binding</keyword>
<evidence type="ECO:0000313" key="13">
    <source>
        <dbReference type="EMBL" id="KAK9792243.1"/>
    </source>
</evidence>
<name>A0AAW1NS95_9CHLO</name>
<proteinExistence type="inferred from homology"/>
<dbReference type="InterPro" id="IPR017871">
    <property type="entry name" value="ABC_transporter-like_CS"/>
</dbReference>
<keyword evidence="7" id="KW-1278">Translocase</keyword>
<evidence type="ECO:0000256" key="3">
    <source>
        <dbReference type="ARBA" id="ARBA00022448"/>
    </source>
</evidence>
<keyword evidence="5" id="KW-0547">Nucleotide-binding</keyword>
<reference evidence="13 14" key="1">
    <citation type="journal article" date="2024" name="Nat. Commun.">
        <title>Phylogenomics reveals the evolutionary origins of lichenization in chlorophyte algae.</title>
        <authorList>
            <person name="Puginier C."/>
            <person name="Libourel C."/>
            <person name="Otte J."/>
            <person name="Skaloud P."/>
            <person name="Haon M."/>
            <person name="Grisel S."/>
            <person name="Petersen M."/>
            <person name="Berrin J.G."/>
            <person name="Delaux P.M."/>
            <person name="Dal Grande F."/>
            <person name="Keller J."/>
        </authorList>
    </citation>
    <scope>NUCLEOTIDE SEQUENCE [LARGE SCALE GENOMIC DNA]</scope>
    <source>
        <strain evidence="13 14">SAG 2036</strain>
    </source>
</reference>
<evidence type="ECO:0000256" key="6">
    <source>
        <dbReference type="ARBA" id="ARBA00022840"/>
    </source>
</evidence>
<feature type="transmembrane region" description="Helical" evidence="10">
    <location>
        <begin position="84"/>
        <end position="106"/>
    </location>
</feature>
<evidence type="ECO:0000259" key="12">
    <source>
        <dbReference type="PROSITE" id="PS50929"/>
    </source>
</evidence>
<dbReference type="InterPro" id="IPR039421">
    <property type="entry name" value="Type_1_exporter"/>
</dbReference>
<dbReference type="InterPro" id="IPR036640">
    <property type="entry name" value="ABC1_TM_sf"/>
</dbReference>
<dbReference type="InterPro" id="IPR011527">
    <property type="entry name" value="ABC1_TM_dom"/>
</dbReference>
<keyword evidence="8 10" id="KW-1133">Transmembrane helix</keyword>
<dbReference type="Gene3D" id="1.20.1560.10">
    <property type="entry name" value="ABC transporter type 1, transmembrane domain"/>
    <property type="match status" value="1"/>
</dbReference>
<dbReference type="SMART" id="SM00382">
    <property type="entry name" value="AAA"/>
    <property type="match status" value="1"/>
</dbReference>
<keyword evidence="14" id="KW-1185">Reference proteome</keyword>
<dbReference type="InterPro" id="IPR003439">
    <property type="entry name" value="ABC_transporter-like_ATP-bd"/>
</dbReference>
<dbReference type="PROSITE" id="PS00211">
    <property type="entry name" value="ABC_TRANSPORTER_1"/>
    <property type="match status" value="1"/>
</dbReference>
<dbReference type="PROSITE" id="PS50893">
    <property type="entry name" value="ABC_TRANSPORTER_2"/>
    <property type="match status" value="1"/>
</dbReference>
<feature type="transmembrane region" description="Helical" evidence="10">
    <location>
        <begin position="279"/>
        <end position="297"/>
    </location>
</feature>
<dbReference type="Proteomes" id="UP001465755">
    <property type="component" value="Unassembled WGS sequence"/>
</dbReference>
<dbReference type="SUPFAM" id="SSF90123">
    <property type="entry name" value="ABC transporter transmembrane region"/>
    <property type="match status" value="1"/>
</dbReference>
<protein>
    <recommendedName>
        <fullName evidence="15">ABC transporter ATP-binding protein</fullName>
    </recommendedName>
</protein>
<dbReference type="FunFam" id="3.40.50.300:FF:000140">
    <property type="entry name" value="Lipid A export ATP-binding/permease protein MsbA"/>
    <property type="match status" value="1"/>
</dbReference>
<evidence type="ECO:0000256" key="9">
    <source>
        <dbReference type="ARBA" id="ARBA00023136"/>
    </source>
</evidence>
<keyword evidence="3" id="KW-0813">Transport</keyword>
<dbReference type="InterPro" id="IPR027417">
    <property type="entry name" value="P-loop_NTPase"/>
</dbReference>
<evidence type="ECO:0000313" key="14">
    <source>
        <dbReference type="Proteomes" id="UP001465755"/>
    </source>
</evidence>
<dbReference type="GO" id="GO:0090374">
    <property type="term" value="P:oligopeptide export from mitochondrion"/>
    <property type="evidence" value="ECO:0007669"/>
    <property type="project" value="TreeGrafter"/>
</dbReference>
<feature type="domain" description="ABC transporter" evidence="11">
    <location>
        <begin position="395"/>
        <end position="632"/>
    </location>
</feature>
<dbReference type="GO" id="GO:0012505">
    <property type="term" value="C:endomembrane system"/>
    <property type="evidence" value="ECO:0007669"/>
    <property type="project" value="UniProtKB-SubCell"/>
</dbReference>
<evidence type="ECO:0000256" key="8">
    <source>
        <dbReference type="ARBA" id="ARBA00022989"/>
    </source>
</evidence>
<dbReference type="Pfam" id="PF00664">
    <property type="entry name" value="ABC_membrane"/>
    <property type="match status" value="1"/>
</dbReference>
<feature type="transmembrane region" description="Helical" evidence="10">
    <location>
        <begin position="47"/>
        <end position="72"/>
    </location>
</feature>
<evidence type="ECO:0000256" key="10">
    <source>
        <dbReference type="SAM" id="Phobius"/>
    </source>
</evidence>
<comment type="subcellular location">
    <subcellularLocation>
        <location evidence="1">Endomembrane system</location>
        <topology evidence="1">Multi-pass membrane protein</topology>
    </subcellularLocation>
</comment>
<evidence type="ECO:0000256" key="5">
    <source>
        <dbReference type="ARBA" id="ARBA00022741"/>
    </source>
</evidence>
<dbReference type="GO" id="GO:0005524">
    <property type="term" value="F:ATP binding"/>
    <property type="evidence" value="ECO:0007669"/>
    <property type="project" value="UniProtKB-KW"/>
</dbReference>
<evidence type="ECO:0000256" key="4">
    <source>
        <dbReference type="ARBA" id="ARBA00022692"/>
    </source>
</evidence>
<dbReference type="InterPro" id="IPR003593">
    <property type="entry name" value="AAA+_ATPase"/>
</dbReference>
<feature type="transmembrane region" description="Helical" evidence="10">
    <location>
        <begin position="191"/>
        <end position="207"/>
    </location>
</feature>
<dbReference type="PROSITE" id="PS50929">
    <property type="entry name" value="ABC_TM1F"/>
    <property type="match status" value="1"/>
</dbReference>
<keyword evidence="4 10" id="KW-0812">Transmembrane</keyword>
<dbReference type="GO" id="GO:0016887">
    <property type="term" value="F:ATP hydrolysis activity"/>
    <property type="evidence" value="ECO:0007669"/>
    <property type="project" value="InterPro"/>
</dbReference>
<dbReference type="GO" id="GO:0005743">
    <property type="term" value="C:mitochondrial inner membrane"/>
    <property type="evidence" value="ECO:0007669"/>
    <property type="project" value="TreeGrafter"/>
</dbReference>
<evidence type="ECO:0000259" key="11">
    <source>
        <dbReference type="PROSITE" id="PS50893"/>
    </source>
</evidence>
<sequence>METSPLQRSRGIVCSAATTASVERGPHRSPLDDKYVWTLIWRQKRQLFFAGLALIFATACNLTSPIMTGLLFQMLVDQAPRSQYARLLGCLATLYIVEPLLTRVYISNMVAAGEMVLSALRRELFRILLLQRIDFFDSHSEAALTSLLSSELETVRSFVLSNVSRDRGLRAILESVGAVAVLFSLSWRLGPILACVVIATAAAAALYKQQTKIIEHDAARANSAMVAVASQTFSAITTVRSFAGEPLERERFGTYVQQALLSGKGFGAAKANLESLNRGAIHVSLLALYGYGGWLVSRGLMPLRVLLSAIGFTFSLVFASQGVVQSFTDTRRVGAGLRRIRALLDKSEPDPTMSGALPPGAWWITANQGIKPPPAEPYGPNAGLAAVQAAREGPLELDGVSFNYPLRPQMRVLQGINLELKRGTITALVGRSGAGKSTVAALLSRFYAPASGSVRLAGRPAREFTRGEWARAIALVSQEPVLFEGTIADNIGYGLWGHASQEVLESAARLANAHDFILGLPEGYDTLVGKRGVLLSGGQRQRIALARALAKDAPIIILDEATSALDAQSEKQVQQAIEELVKGRTVLVIAHRLSTVQAADQIAVLDGGQIIEQGTHEELAARGGLYSQLISSQSLQLSGTV</sequence>
<feature type="transmembrane region" description="Helical" evidence="10">
    <location>
        <begin position="303"/>
        <end position="324"/>
    </location>
</feature>
<keyword evidence="9 10" id="KW-0472">Membrane</keyword>
<dbReference type="AlphaFoldDB" id="A0AAW1NS95"/>
<evidence type="ECO:0008006" key="15">
    <source>
        <dbReference type="Google" id="ProtNLM"/>
    </source>
</evidence>
<evidence type="ECO:0000256" key="2">
    <source>
        <dbReference type="ARBA" id="ARBA00006493"/>
    </source>
</evidence>
<dbReference type="Pfam" id="PF00005">
    <property type="entry name" value="ABC_tran"/>
    <property type="match status" value="1"/>
</dbReference>
<accession>A0AAW1NS95</accession>
<evidence type="ECO:0000256" key="7">
    <source>
        <dbReference type="ARBA" id="ARBA00022967"/>
    </source>
</evidence>
<dbReference type="PANTHER" id="PTHR43394">
    <property type="entry name" value="ATP-DEPENDENT PERMEASE MDL1, MITOCHONDRIAL"/>
    <property type="match status" value="1"/>
</dbReference>
<organism evidence="13 14">
    <name type="scientific">Symbiochloris irregularis</name>
    <dbReference type="NCBI Taxonomy" id="706552"/>
    <lineage>
        <taxon>Eukaryota</taxon>
        <taxon>Viridiplantae</taxon>
        <taxon>Chlorophyta</taxon>
        <taxon>core chlorophytes</taxon>
        <taxon>Trebouxiophyceae</taxon>
        <taxon>Trebouxiales</taxon>
        <taxon>Trebouxiaceae</taxon>
        <taxon>Symbiochloris</taxon>
    </lineage>
</organism>